<dbReference type="GO" id="GO:0042803">
    <property type="term" value="F:protein homodimerization activity"/>
    <property type="evidence" value="ECO:0007669"/>
    <property type="project" value="InterPro"/>
</dbReference>
<feature type="compositionally biased region" description="Basic and acidic residues" evidence="11">
    <location>
        <begin position="1"/>
        <end position="11"/>
    </location>
</feature>
<dbReference type="Gene3D" id="3.90.20.20">
    <property type="match status" value="1"/>
</dbReference>
<feature type="coiled-coil region" evidence="10">
    <location>
        <begin position="31"/>
        <end position="95"/>
    </location>
</feature>
<dbReference type="HAMAP" id="MF_01151">
    <property type="entry name" value="GrpE"/>
    <property type="match status" value="1"/>
</dbReference>
<comment type="function">
    <text evidence="7 8">Participates actively in the response to hyperosmotic and heat shock by preventing the aggregation of stress-denatured proteins, in association with DnaK and GrpE. It is the nucleotide exchange factor for DnaK and may function as a thermosensor. Unfolded proteins bind initially to DnaJ; upon interaction with the DnaJ-bound protein, DnaK hydrolyzes its bound ATP, resulting in the formation of a stable complex. GrpE releases ADP from DnaK; ATP binding to DnaK triggers the release of the substrate protein, thus completing the reaction cycle. Several rounds of ATP-dependent interactions between DnaJ, DnaK and GrpE are required for fully efficient folding.</text>
</comment>
<dbReference type="SUPFAM" id="SSF58014">
    <property type="entry name" value="Coiled-coil domain of nucleotide exchange factor GrpE"/>
    <property type="match status" value="1"/>
</dbReference>
<evidence type="ECO:0000256" key="6">
    <source>
        <dbReference type="ARBA" id="ARBA00023186"/>
    </source>
</evidence>
<dbReference type="InterPro" id="IPR000740">
    <property type="entry name" value="GrpE"/>
</dbReference>
<keyword evidence="6 7" id="KW-0143">Chaperone</keyword>
<dbReference type="CDD" id="cd00446">
    <property type="entry name" value="GrpE"/>
    <property type="match status" value="1"/>
</dbReference>
<dbReference type="RefSeq" id="WP_013898889.1">
    <property type="nucleotide sequence ID" value="NC_015676.1"/>
</dbReference>
<evidence type="ECO:0000256" key="2">
    <source>
        <dbReference type="ARBA" id="ARBA00009054"/>
    </source>
</evidence>
<keyword evidence="13" id="KW-1185">Reference proteome</keyword>
<keyword evidence="10" id="KW-0175">Coiled coil</keyword>
<keyword evidence="4 7" id="KW-0963">Cytoplasm</keyword>
<dbReference type="GO" id="GO:0000774">
    <property type="term" value="F:adenyl-nucleotide exchange factor activity"/>
    <property type="evidence" value="ECO:0007669"/>
    <property type="project" value="InterPro"/>
</dbReference>
<evidence type="ECO:0000256" key="3">
    <source>
        <dbReference type="ARBA" id="ARBA00011738"/>
    </source>
</evidence>
<evidence type="ECO:0000256" key="5">
    <source>
        <dbReference type="ARBA" id="ARBA00023016"/>
    </source>
</evidence>
<feature type="region of interest" description="Disordered" evidence="11">
    <location>
        <begin position="1"/>
        <end position="28"/>
    </location>
</feature>
<dbReference type="PROSITE" id="PS01071">
    <property type="entry name" value="GRPE"/>
    <property type="match status" value="1"/>
</dbReference>
<dbReference type="Gene3D" id="2.30.22.10">
    <property type="entry name" value="Head domain of nucleotide exchange factor GrpE"/>
    <property type="match status" value="1"/>
</dbReference>
<dbReference type="NCBIfam" id="NF010750">
    <property type="entry name" value="PRK14153.1"/>
    <property type="match status" value="1"/>
</dbReference>
<comment type="subunit">
    <text evidence="3 7">Homodimer.</text>
</comment>
<evidence type="ECO:0000256" key="9">
    <source>
        <dbReference type="RuleBase" id="RU004478"/>
    </source>
</evidence>
<comment type="similarity">
    <text evidence="2 7 9">Belongs to the GrpE family.</text>
</comment>
<dbReference type="InterPro" id="IPR009012">
    <property type="entry name" value="GrpE_head"/>
</dbReference>
<sequence length="185" mass="21613">MNSGNSEKKNNSLEPEEGNVSGTDSVDIEEFKKMESELQELRDRFMRLGAEFENFRKRSLREKEEYRNYAIENLMLELLEVVDNFERALRSAEESKDPDSMIKGVEMVYRQLYNILEKNGLERIKCEREEFDPRVHEAIMQVPASDLPENTVVDECRPGYMLNSKVIRPALVSIAKADEEQEKEQ</sequence>
<dbReference type="PRINTS" id="PR00773">
    <property type="entry name" value="GRPEPROTEIN"/>
</dbReference>
<evidence type="ECO:0000256" key="7">
    <source>
        <dbReference type="HAMAP-Rule" id="MF_01151"/>
    </source>
</evidence>
<dbReference type="EMBL" id="CP002101">
    <property type="protein sequence ID" value="AEH61453.1"/>
    <property type="molecule type" value="Genomic_DNA"/>
</dbReference>
<comment type="subcellular location">
    <subcellularLocation>
        <location evidence="1 7">Cytoplasm</location>
    </subcellularLocation>
</comment>
<dbReference type="GO" id="GO:0005737">
    <property type="term" value="C:cytoplasm"/>
    <property type="evidence" value="ECO:0007669"/>
    <property type="project" value="UniProtKB-SubCell"/>
</dbReference>
<keyword evidence="5 7" id="KW-0346">Stress response</keyword>
<dbReference type="OrthoDB" id="372230at2157"/>
<dbReference type="GO" id="GO:0051082">
    <property type="term" value="F:unfolded protein binding"/>
    <property type="evidence" value="ECO:0007669"/>
    <property type="project" value="TreeGrafter"/>
</dbReference>
<dbReference type="SUPFAM" id="SSF51064">
    <property type="entry name" value="Head domain of nucleotide exchange factor GrpE"/>
    <property type="match status" value="1"/>
</dbReference>
<dbReference type="AlphaFoldDB" id="F7XM53"/>
<dbReference type="Proteomes" id="UP000006622">
    <property type="component" value="Chromosome"/>
</dbReference>
<evidence type="ECO:0000256" key="1">
    <source>
        <dbReference type="ARBA" id="ARBA00004496"/>
    </source>
</evidence>
<proteinExistence type="inferred from homology"/>
<organism evidence="12 13">
    <name type="scientific">Methanosalsum zhilinae (strain DSM 4017 / NBRC 107636 / OCM 62 / WeN5)</name>
    <name type="common">Methanohalophilus zhilinae</name>
    <dbReference type="NCBI Taxonomy" id="679901"/>
    <lineage>
        <taxon>Archaea</taxon>
        <taxon>Methanobacteriati</taxon>
        <taxon>Methanobacteriota</taxon>
        <taxon>Stenosarchaea group</taxon>
        <taxon>Methanomicrobia</taxon>
        <taxon>Methanosarcinales</taxon>
        <taxon>Methanosarcinaceae</taxon>
        <taxon>Methanosalsum</taxon>
    </lineage>
</organism>
<evidence type="ECO:0000256" key="10">
    <source>
        <dbReference type="SAM" id="Coils"/>
    </source>
</evidence>
<dbReference type="InterPro" id="IPR013805">
    <property type="entry name" value="GrpE_CC"/>
</dbReference>
<evidence type="ECO:0000256" key="11">
    <source>
        <dbReference type="SAM" id="MobiDB-lite"/>
    </source>
</evidence>
<dbReference type="FunFam" id="2.30.22.10:FF:000001">
    <property type="entry name" value="Protein GrpE"/>
    <property type="match status" value="1"/>
</dbReference>
<dbReference type="GeneID" id="10823256"/>
<dbReference type="HOGENOM" id="CLU_057217_5_2_2"/>
<evidence type="ECO:0000256" key="8">
    <source>
        <dbReference type="RuleBase" id="RU000639"/>
    </source>
</evidence>
<dbReference type="Pfam" id="PF01025">
    <property type="entry name" value="GrpE"/>
    <property type="match status" value="1"/>
</dbReference>
<gene>
    <name evidence="7" type="primary">grpE</name>
    <name evidence="12" type="ordered locus">Mzhil_1617</name>
</gene>
<evidence type="ECO:0000313" key="13">
    <source>
        <dbReference type="Proteomes" id="UP000006622"/>
    </source>
</evidence>
<dbReference type="KEGG" id="mzh:Mzhil_1617"/>
<dbReference type="PANTHER" id="PTHR21237">
    <property type="entry name" value="GRPE PROTEIN"/>
    <property type="match status" value="1"/>
</dbReference>
<dbReference type="NCBIfam" id="NF010738">
    <property type="entry name" value="PRK14140.1"/>
    <property type="match status" value="1"/>
</dbReference>
<dbReference type="GO" id="GO:0006457">
    <property type="term" value="P:protein folding"/>
    <property type="evidence" value="ECO:0007669"/>
    <property type="project" value="InterPro"/>
</dbReference>
<dbReference type="PANTHER" id="PTHR21237:SF23">
    <property type="entry name" value="GRPE PROTEIN HOMOLOG, MITOCHONDRIAL"/>
    <property type="match status" value="1"/>
</dbReference>
<dbReference type="STRING" id="679901.Mzhil_1617"/>
<evidence type="ECO:0000313" key="12">
    <source>
        <dbReference type="EMBL" id="AEH61453.1"/>
    </source>
</evidence>
<dbReference type="GO" id="GO:0051087">
    <property type="term" value="F:protein-folding chaperone binding"/>
    <property type="evidence" value="ECO:0007669"/>
    <property type="project" value="InterPro"/>
</dbReference>
<name>F7XM53_METZD</name>
<accession>F7XM53</accession>
<protein>
    <recommendedName>
        <fullName evidence="7 8">Protein GrpE</fullName>
    </recommendedName>
    <alternativeName>
        <fullName evidence="7">HSP-70 cofactor</fullName>
    </alternativeName>
</protein>
<evidence type="ECO:0000256" key="4">
    <source>
        <dbReference type="ARBA" id="ARBA00022490"/>
    </source>
</evidence>
<reference evidence="12 13" key="1">
    <citation type="submission" date="2010-07" db="EMBL/GenBank/DDBJ databases">
        <title>The complete genome of Methanosalsum zhilinae DSM 4017.</title>
        <authorList>
            <consortium name="US DOE Joint Genome Institute (JGI-PGF)"/>
            <person name="Lucas S."/>
            <person name="Copeland A."/>
            <person name="Lapidus A."/>
            <person name="Glavina del Rio T."/>
            <person name="Dalin E."/>
            <person name="Tice H."/>
            <person name="Bruce D."/>
            <person name="Goodwin L."/>
            <person name="Pitluck S."/>
            <person name="Kyrpides N."/>
            <person name="Mavromatis K."/>
            <person name="Ovchinnikova G."/>
            <person name="Daligault H."/>
            <person name="Detter J.C."/>
            <person name="Han C."/>
            <person name="Tapia R."/>
            <person name="Larimer F."/>
            <person name="Land M."/>
            <person name="Hauser L."/>
            <person name="Markowitz V."/>
            <person name="Cheng J.-F."/>
            <person name="Hugenholtz P."/>
            <person name="Woyke T."/>
            <person name="Wu D."/>
            <person name="Spring S."/>
            <person name="Schueler E."/>
            <person name="Brambilla E."/>
            <person name="Klenk H.-P."/>
            <person name="Eisen J.A."/>
        </authorList>
    </citation>
    <scope>NUCLEOTIDE SEQUENCE [LARGE SCALE GENOMIC DNA]</scope>
    <source>
        <strain evidence="13">DSM 4017 / NBRC 107636 / OCM 62 / WeN5</strain>
    </source>
</reference>